<accession>A0A0E0KYY7</accession>
<feature type="coiled-coil region" evidence="1">
    <location>
        <begin position="1"/>
        <end position="28"/>
    </location>
</feature>
<reference evidence="2" key="1">
    <citation type="submission" date="2015-04" db="UniProtKB">
        <authorList>
            <consortium name="EnsemblPlants"/>
        </authorList>
    </citation>
    <scope>IDENTIFICATION</scope>
</reference>
<dbReference type="AlphaFoldDB" id="A0A0E0KYY7"/>
<organism evidence="2">
    <name type="scientific">Oryza punctata</name>
    <name type="common">Red rice</name>
    <dbReference type="NCBI Taxonomy" id="4537"/>
    <lineage>
        <taxon>Eukaryota</taxon>
        <taxon>Viridiplantae</taxon>
        <taxon>Streptophyta</taxon>
        <taxon>Embryophyta</taxon>
        <taxon>Tracheophyta</taxon>
        <taxon>Spermatophyta</taxon>
        <taxon>Magnoliopsida</taxon>
        <taxon>Liliopsida</taxon>
        <taxon>Poales</taxon>
        <taxon>Poaceae</taxon>
        <taxon>BOP clade</taxon>
        <taxon>Oryzoideae</taxon>
        <taxon>Oryzeae</taxon>
        <taxon>Oryzinae</taxon>
        <taxon>Oryza</taxon>
    </lineage>
</organism>
<keyword evidence="1" id="KW-0175">Coiled coil</keyword>
<reference evidence="2" key="2">
    <citation type="submission" date="2018-05" db="EMBL/GenBank/DDBJ databases">
        <title>OpunRS2 (Oryza punctata Reference Sequence Version 2).</title>
        <authorList>
            <person name="Zhang J."/>
            <person name="Kudrna D."/>
            <person name="Lee S."/>
            <person name="Talag J."/>
            <person name="Welchert J."/>
            <person name="Wing R.A."/>
        </authorList>
    </citation>
    <scope>NUCLEOTIDE SEQUENCE [LARGE SCALE GENOMIC DNA]</scope>
</reference>
<dbReference type="EnsemblPlants" id="OPUNC05G04250.1">
    <property type="protein sequence ID" value="OPUNC05G04250.1"/>
    <property type="gene ID" value="OPUNC05G04250"/>
</dbReference>
<dbReference type="Proteomes" id="UP000026962">
    <property type="component" value="Chromosome 5"/>
</dbReference>
<dbReference type="Gramene" id="OPUNC05G04250.1">
    <property type="protein sequence ID" value="OPUNC05G04250.1"/>
    <property type="gene ID" value="OPUNC05G04250"/>
</dbReference>
<sequence>MEALRQEVDRAEAKAQRLAREATRTTESAKTTCRTLRLALNNMGAKARGVPGENASALEFCEWTQQAGCAVSDCATAYGRREEGGNHEASTHDRLGRAAATELSLLQGRSIDHRKDVDLSSDRTGGAVP</sequence>
<dbReference type="HOGENOM" id="CLU_1952321_0_0_1"/>
<evidence type="ECO:0000313" key="2">
    <source>
        <dbReference type="EnsemblPlants" id="OPUNC05G04250.1"/>
    </source>
</evidence>
<keyword evidence="3" id="KW-1185">Reference proteome</keyword>
<protein>
    <submittedName>
        <fullName evidence="2">Uncharacterized protein</fullName>
    </submittedName>
</protein>
<evidence type="ECO:0000313" key="3">
    <source>
        <dbReference type="Proteomes" id="UP000026962"/>
    </source>
</evidence>
<evidence type="ECO:0000256" key="1">
    <source>
        <dbReference type="SAM" id="Coils"/>
    </source>
</evidence>
<name>A0A0E0KYY7_ORYPU</name>
<proteinExistence type="predicted"/>